<gene>
    <name evidence="1" type="ORF">NARC_10324</name>
</gene>
<proteinExistence type="predicted"/>
<dbReference type="Proteomes" id="UP000315289">
    <property type="component" value="Unassembled WGS sequence"/>
</dbReference>
<sequence>MERFSSTKLDNEWNKILLIRLLIFGYPSNLSMVDTFPLEHDLNDYRYFPISRLSF</sequence>
<accession>A0A557SZ84</accession>
<evidence type="ECO:0000313" key="1">
    <source>
        <dbReference type="EMBL" id="TVP41918.1"/>
    </source>
</evidence>
<comment type="caution">
    <text evidence="1">The sequence shown here is derived from an EMBL/GenBank/DDBJ whole genome shotgun (WGS) entry which is preliminary data.</text>
</comment>
<dbReference type="AlphaFoldDB" id="A0A557SZ84"/>
<evidence type="ECO:0000313" key="2">
    <source>
        <dbReference type="Proteomes" id="UP000315289"/>
    </source>
</evidence>
<dbReference type="EMBL" id="VOAH01000001">
    <property type="protein sequence ID" value="TVP41918.1"/>
    <property type="molecule type" value="Genomic_DNA"/>
</dbReference>
<keyword evidence="2" id="KW-1185">Reference proteome</keyword>
<organism evidence="1 2">
    <name type="scientific">Candidatus Nitrosocosmicus arcticus</name>
    <dbReference type="NCBI Taxonomy" id="2035267"/>
    <lineage>
        <taxon>Archaea</taxon>
        <taxon>Nitrososphaerota</taxon>
        <taxon>Nitrososphaeria</taxon>
        <taxon>Nitrososphaerales</taxon>
        <taxon>Nitrososphaeraceae</taxon>
        <taxon>Candidatus Nitrosocosmicus</taxon>
    </lineage>
</organism>
<reference evidence="1 2" key="1">
    <citation type="journal article" date="2019" name="Front. Microbiol.">
        <title>Ammonia Oxidation by the Arctic Terrestrial Thaumarchaeote Candidatus Nitrosocosmicus arcticus Is Stimulated by Increasing Temperatures.</title>
        <authorList>
            <person name="Alves R.J.E."/>
            <person name="Kerou M."/>
            <person name="Zappe A."/>
            <person name="Bittner R."/>
            <person name="Abby S.S."/>
            <person name="Schmidt H.A."/>
            <person name="Pfeifer K."/>
            <person name="Schleper C."/>
        </authorList>
    </citation>
    <scope>NUCLEOTIDE SEQUENCE [LARGE SCALE GENOMIC DNA]</scope>
    <source>
        <strain evidence="1 2">Kfb</strain>
    </source>
</reference>
<name>A0A557SZ84_9ARCH</name>
<protein>
    <submittedName>
        <fullName evidence="1">Uncharacterized protein</fullName>
    </submittedName>
</protein>